<dbReference type="GO" id="GO:0008233">
    <property type="term" value="F:peptidase activity"/>
    <property type="evidence" value="ECO:0007669"/>
    <property type="project" value="UniProtKB-KW"/>
</dbReference>
<dbReference type="EMBL" id="QGQD01000006">
    <property type="protein sequence ID" value="TLD02726.1"/>
    <property type="molecule type" value="Genomic_DNA"/>
</dbReference>
<keyword evidence="2" id="KW-0645">Protease</keyword>
<feature type="domain" description="Peptidase U32 collagenase" evidence="1">
    <location>
        <begin position="386"/>
        <end position="497"/>
    </location>
</feature>
<dbReference type="GO" id="GO:0006508">
    <property type="term" value="P:proteolysis"/>
    <property type="evidence" value="ECO:0007669"/>
    <property type="project" value="UniProtKB-KW"/>
</dbReference>
<name>A0A4U8QQY3_9FIRM</name>
<keyword evidence="3" id="KW-1185">Reference proteome</keyword>
<dbReference type="Pfam" id="PF12392">
    <property type="entry name" value="DUF3656"/>
    <property type="match status" value="1"/>
</dbReference>
<proteinExistence type="predicted"/>
<evidence type="ECO:0000313" key="2">
    <source>
        <dbReference type="EMBL" id="TLD02726.1"/>
    </source>
</evidence>
<dbReference type="InterPro" id="IPR020988">
    <property type="entry name" value="Pept_U32_collagenase"/>
</dbReference>
<dbReference type="STRING" id="180332.GCA_000797495_04488"/>
<comment type="caution">
    <text evidence="2">The sequence shown here is derived from an EMBL/GenBank/DDBJ whole genome shotgun (WGS) entry which is preliminary data.</text>
</comment>
<keyword evidence="2" id="KW-0378">Hydrolase</keyword>
<evidence type="ECO:0000313" key="3">
    <source>
        <dbReference type="Proteomes" id="UP000306509"/>
    </source>
</evidence>
<dbReference type="PANTHER" id="PTHR30217">
    <property type="entry name" value="PEPTIDASE U32 FAMILY"/>
    <property type="match status" value="1"/>
</dbReference>
<organism evidence="2 3">
    <name type="scientific">Robinsoniella peoriensis</name>
    <dbReference type="NCBI Taxonomy" id="180332"/>
    <lineage>
        <taxon>Bacteria</taxon>
        <taxon>Bacillati</taxon>
        <taxon>Bacillota</taxon>
        <taxon>Clostridia</taxon>
        <taxon>Lachnospirales</taxon>
        <taxon>Lachnospiraceae</taxon>
        <taxon>Robinsoniella</taxon>
    </lineage>
</organism>
<dbReference type="InterPro" id="IPR051454">
    <property type="entry name" value="RNA/ubiquinone_mod_enzymes"/>
</dbReference>
<sequence length="823" mass="93387">MKVELLAPAGSYESLTAAVNAGADAVYVGGSRFGARAFANNLTEEKLLQAVDECHLRGKQLYLTVNTLLKDNEMAELYDYILPYYTRGLDAVIVQDMGVFTFLRREFPDLPIHASTQMTITGPDGAKLLKDLGASRIVTARELSLQEIAGIHKQVDIEIESFVHGALCYCYSGQCLYSSLIGGRSGNRGRCAQPCRLPYDLYQKGKRLNYGADKFLMSPKDMCTLDLIPELVESGVYSFKIEGRMKKPAYTAGVVRIYRKYIDLYLQKGRRGFHIEENDRLELMDLYNRGGFSTGYYKTGNGKEMMSLVRPNHIGTKAAKVVDTGKNILKLKAAEALHPGDVLECLDEKSGQKGTEFTMREEKKPGEVFQVKIPAGKKQETYKTIIRTRNEQLLKQLEDTFLLGKFKEKINGKLRLYKKNPAILELRMGDFAVHVTGDVVTEAMNQPLSYEKVKKQMQKTGNTPYIFEKLDIEMDNDIFLPVQSLNELRRMGLEQLTIEIQDSYRRNIPSKESKDEREINRSFKDIPKPVGYTYGDKGGSPKGQGDRKTDMKFMVSLESLDAFEMLLGLEEVTAIYLDSSAFKDNREFQSSEKYIAQCHAAGKKCNYIMPYIFRSETRKYYESESALKMLAAYDALVVKSLDEAGYLKERGLTNPLIADYNLYAFNRDSESFFKEQGFASDTVPLELNAKEIEKRGCENSEILVYGHLPMMVSAQCLKKTAGRCNKVPEVLYLRDRMKKDFPVKTNCQFCYNVIYNSAPVVLLDNREEIRKLCPAAIRLSFTLENKAQVMSVTEKYIDAFCKGKNSRLDLPEFTRGHFKRGVE</sequence>
<dbReference type="RefSeq" id="WP_138001584.1">
    <property type="nucleotide sequence ID" value="NZ_QGQD01000006.1"/>
</dbReference>
<dbReference type="Proteomes" id="UP000306509">
    <property type="component" value="Unassembled WGS sequence"/>
</dbReference>
<gene>
    <name evidence="2" type="primary">yhbU_1</name>
    <name evidence="2" type="ORF">DSM106044_00225</name>
</gene>
<protein>
    <submittedName>
        <fullName evidence="2">Putative protease YhbU</fullName>
        <ecNumber evidence="2">3.4.-.-</ecNumber>
    </submittedName>
</protein>
<evidence type="ECO:0000259" key="1">
    <source>
        <dbReference type="Pfam" id="PF12392"/>
    </source>
</evidence>
<reference evidence="2 3" key="1">
    <citation type="journal article" date="2019" name="Anaerobe">
        <title>Detection of Robinsoniella peoriensis in multiple bone samples of a trauma patient.</title>
        <authorList>
            <person name="Schrottner P."/>
            <person name="Hartwich K."/>
            <person name="Bunk B."/>
            <person name="Schober I."/>
            <person name="Helbig S."/>
            <person name="Rudolph W.W."/>
            <person name="Gunzer F."/>
        </authorList>
    </citation>
    <scope>NUCLEOTIDE SEQUENCE [LARGE SCALE GENOMIC DNA]</scope>
    <source>
        <strain evidence="2 3">DSM 106044</strain>
    </source>
</reference>
<accession>A0A4U8QQY3</accession>
<dbReference type="Pfam" id="PF01136">
    <property type="entry name" value="Peptidase_U32"/>
    <property type="match status" value="1"/>
</dbReference>
<dbReference type="EC" id="3.4.-.-" evidence="2"/>
<dbReference type="AlphaFoldDB" id="A0A4U8QQY3"/>
<dbReference type="PANTHER" id="PTHR30217:SF10">
    <property type="entry name" value="23S RRNA 5-HYDROXYCYTIDINE C2501 SYNTHASE"/>
    <property type="match status" value="1"/>
</dbReference>
<dbReference type="InterPro" id="IPR001539">
    <property type="entry name" value="Peptidase_U32"/>
</dbReference>